<organism evidence="1">
    <name type="scientific">Gibberella zeae</name>
    <name type="common">Wheat head blight fungus</name>
    <name type="synonym">Fusarium graminearum</name>
    <dbReference type="NCBI Taxonomy" id="5518"/>
    <lineage>
        <taxon>Eukaryota</taxon>
        <taxon>Fungi</taxon>
        <taxon>Dikarya</taxon>
        <taxon>Ascomycota</taxon>
        <taxon>Pezizomycotina</taxon>
        <taxon>Sordariomycetes</taxon>
        <taxon>Hypocreomycetidae</taxon>
        <taxon>Hypocreales</taxon>
        <taxon>Nectriaceae</taxon>
        <taxon>Fusarium</taxon>
    </lineage>
</organism>
<dbReference type="AlphaFoldDB" id="A0A4E9EFF6"/>
<protein>
    <submittedName>
        <fullName evidence="1">Uncharacterized protein</fullName>
    </submittedName>
</protein>
<name>A0A4E9EFF6_GIBZA</name>
<accession>A0A4E9EFF6</accession>
<sequence>MDNGQFNTTEATLPTAVDERLWQRPTGCRKSLQEAQRSRGACLLGNLYCLNIRRLSSSSSSSCFISRGGGGDLVIGVIQGSLNPLWYFVSHPARCCLGFPSPSQVSTVIGTYYRDELKRTHQQLSTLNKSCVVDSYQ</sequence>
<proteinExistence type="predicted"/>
<dbReference type="EMBL" id="CAAKMV010000152">
    <property type="protein sequence ID" value="VIO61426.1"/>
    <property type="molecule type" value="Genomic_DNA"/>
</dbReference>
<reference evidence="1" key="1">
    <citation type="submission" date="2019-04" db="EMBL/GenBank/DDBJ databases">
        <authorList>
            <person name="Melise S."/>
            <person name="Noan J."/>
            <person name="Okalmin O."/>
        </authorList>
    </citation>
    <scope>NUCLEOTIDE SEQUENCE</scope>
    <source>
        <strain evidence="1">FN9</strain>
    </source>
</reference>
<evidence type="ECO:0000313" key="1">
    <source>
        <dbReference type="EMBL" id="VIO61426.1"/>
    </source>
</evidence>
<gene>
    <name evidence="1" type="ORF">FUG_LOCUS431558</name>
</gene>